<accession>T0RWI0</accession>
<evidence type="ECO:0000313" key="3">
    <source>
        <dbReference type="Proteomes" id="UP000030762"/>
    </source>
</evidence>
<gene>
    <name evidence="2" type="ORF">SDRG_08018</name>
</gene>
<dbReference type="VEuPathDB" id="FungiDB:SDRG_08018"/>
<proteinExistence type="predicted"/>
<dbReference type="PANTHER" id="PTHR31827">
    <property type="entry name" value="EMB|CAB89363.1"/>
    <property type="match status" value="1"/>
</dbReference>
<dbReference type="GeneID" id="19948745"/>
<name>T0RWI0_SAPDV</name>
<feature type="domain" description="WRKY19-like zinc finger" evidence="1">
    <location>
        <begin position="163"/>
        <end position="186"/>
    </location>
</feature>
<organism evidence="2 3">
    <name type="scientific">Saprolegnia diclina (strain VS20)</name>
    <dbReference type="NCBI Taxonomy" id="1156394"/>
    <lineage>
        <taxon>Eukaryota</taxon>
        <taxon>Sar</taxon>
        <taxon>Stramenopiles</taxon>
        <taxon>Oomycota</taxon>
        <taxon>Saprolegniomycetes</taxon>
        <taxon>Saprolegniales</taxon>
        <taxon>Saprolegniaceae</taxon>
        <taxon>Saprolegnia</taxon>
    </lineage>
</organism>
<dbReference type="STRING" id="1156394.T0RWI0"/>
<evidence type="ECO:0000313" key="2">
    <source>
        <dbReference type="EMBL" id="EQC34702.1"/>
    </source>
</evidence>
<dbReference type="Pfam" id="PF24906">
    <property type="entry name" value="Zf_WRKY19"/>
    <property type="match status" value="1"/>
</dbReference>
<dbReference type="InterPro" id="IPR056866">
    <property type="entry name" value="Znf_WRKY19"/>
</dbReference>
<dbReference type="InParanoid" id="T0RWI0"/>
<dbReference type="EMBL" id="JH767154">
    <property type="protein sequence ID" value="EQC34702.1"/>
    <property type="molecule type" value="Genomic_DNA"/>
</dbReference>
<protein>
    <recommendedName>
        <fullName evidence="1">WRKY19-like zinc finger domain-containing protein</fullName>
    </recommendedName>
</protein>
<dbReference type="RefSeq" id="XP_008612108.1">
    <property type="nucleotide sequence ID" value="XM_008613886.1"/>
</dbReference>
<reference evidence="2 3" key="1">
    <citation type="submission" date="2012-04" db="EMBL/GenBank/DDBJ databases">
        <title>The Genome Sequence of Saprolegnia declina VS20.</title>
        <authorList>
            <consortium name="The Broad Institute Genome Sequencing Platform"/>
            <person name="Russ C."/>
            <person name="Nusbaum C."/>
            <person name="Tyler B."/>
            <person name="van West P."/>
            <person name="Dieguez-Uribeondo J."/>
            <person name="de Bruijn I."/>
            <person name="Tripathy S."/>
            <person name="Jiang R."/>
            <person name="Young S.K."/>
            <person name="Zeng Q."/>
            <person name="Gargeya S."/>
            <person name="Fitzgerald M."/>
            <person name="Haas B."/>
            <person name="Abouelleil A."/>
            <person name="Alvarado L."/>
            <person name="Arachchi H.M."/>
            <person name="Berlin A."/>
            <person name="Chapman S.B."/>
            <person name="Goldberg J."/>
            <person name="Griggs A."/>
            <person name="Gujja S."/>
            <person name="Hansen M."/>
            <person name="Howarth C."/>
            <person name="Imamovic A."/>
            <person name="Larimer J."/>
            <person name="McCowen C."/>
            <person name="Montmayeur A."/>
            <person name="Murphy C."/>
            <person name="Neiman D."/>
            <person name="Pearson M."/>
            <person name="Priest M."/>
            <person name="Roberts A."/>
            <person name="Saif S."/>
            <person name="Shea T."/>
            <person name="Sisk P."/>
            <person name="Sykes S."/>
            <person name="Wortman J."/>
            <person name="Nusbaum C."/>
            <person name="Birren B."/>
        </authorList>
    </citation>
    <scope>NUCLEOTIDE SEQUENCE [LARGE SCALE GENOMIC DNA]</scope>
    <source>
        <strain evidence="2 3">VS20</strain>
    </source>
</reference>
<dbReference type="Proteomes" id="UP000030762">
    <property type="component" value="Unassembled WGS sequence"/>
</dbReference>
<dbReference type="OrthoDB" id="10279911at2759"/>
<dbReference type="OMA" id="DYNDFVE"/>
<dbReference type="AlphaFoldDB" id="T0RWI0"/>
<keyword evidence="3" id="KW-1185">Reference proteome</keyword>
<evidence type="ECO:0000259" key="1">
    <source>
        <dbReference type="Pfam" id="PF24906"/>
    </source>
</evidence>
<sequence>MSSAPPRLSVGPIISTYDEDVALANMLSPKPDDRMEEIVVDYNDFVELGNAMSSIGVVHEAFVYDGTSGTLRAITHHALDDDRVKMEPPTDASSFSYQAFLGDETNIATLPKKRETCDYPACKRAPSGSTTRCISHGGGKTCGVDGCNVAAQSLGWCKKHGGGPRCTVDGCTKSAQGHGKCKAHGGGTPCGEPGCHKRAQRGQRCGEHGGFVLCASPECPRKDRGGGLCNVHRKPFECQVPRCKRLGKVDGMCTQHYKELEKRDKTAPNDGTFFL</sequence>
<dbReference type="PANTHER" id="PTHR31827:SF1">
    <property type="entry name" value="EMB|CAB89363.1"/>
    <property type="match status" value="1"/>
</dbReference>